<dbReference type="PANTHER" id="PTHR46383">
    <property type="entry name" value="ASPARTATE AMINOTRANSFERASE"/>
    <property type="match status" value="1"/>
</dbReference>
<gene>
    <name evidence="8" type="primary">aatA2</name>
    <name evidence="8" type="ORF">ARTSIC4J27_488</name>
</gene>
<dbReference type="NCBIfam" id="NF004769">
    <property type="entry name" value="PRK06107.1"/>
    <property type="match status" value="1"/>
</dbReference>
<dbReference type="GO" id="GO:0006520">
    <property type="term" value="P:amino acid metabolic process"/>
    <property type="evidence" value="ECO:0007669"/>
    <property type="project" value="InterPro"/>
</dbReference>
<accession>A0A024GY78</accession>
<dbReference type="PROSITE" id="PS00105">
    <property type="entry name" value="AA_TRANSFER_CLASS_1"/>
    <property type="match status" value="1"/>
</dbReference>
<dbReference type="GO" id="GO:0030170">
    <property type="term" value="F:pyridoxal phosphate binding"/>
    <property type="evidence" value="ECO:0007669"/>
    <property type="project" value="InterPro"/>
</dbReference>
<dbReference type="GO" id="GO:0008483">
    <property type="term" value="F:transaminase activity"/>
    <property type="evidence" value="ECO:0007669"/>
    <property type="project" value="UniProtKB-KW"/>
</dbReference>
<dbReference type="InterPro" id="IPR050596">
    <property type="entry name" value="AspAT/PAT-like"/>
</dbReference>
<dbReference type="SUPFAM" id="SSF53383">
    <property type="entry name" value="PLP-dependent transferases"/>
    <property type="match status" value="1"/>
</dbReference>
<evidence type="ECO:0000256" key="1">
    <source>
        <dbReference type="ARBA" id="ARBA00001933"/>
    </source>
</evidence>
<comment type="similarity">
    <text evidence="2 6">Belongs to the class-I pyridoxal-phosphate-dependent aminotransferase family.</text>
</comment>
<evidence type="ECO:0000256" key="2">
    <source>
        <dbReference type="ARBA" id="ARBA00007441"/>
    </source>
</evidence>
<dbReference type="AlphaFoldDB" id="A0A024GY78"/>
<evidence type="ECO:0000256" key="4">
    <source>
        <dbReference type="ARBA" id="ARBA00022679"/>
    </source>
</evidence>
<keyword evidence="3 6" id="KW-0032">Aminotransferase</keyword>
<dbReference type="FunFam" id="3.40.640.10:FF:000033">
    <property type="entry name" value="Aspartate aminotransferase"/>
    <property type="match status" value="1"/>
</dbReference>
<evidence type="ECO:0000256" key="6">
    <source>
        <dbReference type="RuleBase" id="RU000481"/>
    </source>
</evidence>
<reference evidence="9" key="1">
    <citation type="journal article" date="2014" name="Genome Announc.">
        <title>Genome Sequence of Arthrobacter siccitolerans 4J27, a Xeroprotectant-Producing Desiccation-Tolerant Microorganism.</title>
        <authorList>
            <person name="Manzanera M."/>
            <person name="Santa-Cruz-Calvo L."/>
            <person name="Vilchez J.I."/>
            <person name="Garcia-Fontana C."/>
            <person name="Silva-Castro G.A."/>
            <person name="Calvo C."/>
            <person name="Gonzalez-Lopez J."/>
        </authorList>
    </citation>
    <scope>NUCLEOTIDE SEQUENCE [LARGE SCALE GENOMIC DNA]</scope>
    <source>
        <strain evidence="9">4J27</strain>
    </source>
</reference>
<comment type="caution">
    <text evidence="8">The sequence shown here is derived from an EMBL/GenBank/DDBJ whole genome shotgun (WGS) entry which is preliminary data.</text>
</comment>
<evidence type="ECO:0000256" key="3">
    <source>
        <dbReference type="ARBA" id="ARBA00022576"/>
    </source>
</evidence>
<evidence type="ECO:0000313" key="9">
    <source>
        <dbReference type="Proteomes" id="UP000035722"/>
    </source>
</evidence>
<dbReference type="PANTHER" id="PTHR46383:SF1">
    <property type="entry name" value="ASPARTATE AMINOTRANSFERASE"/>
    <property type="match status" value="1"/>
</dbReference>
<protein>
    <recommendedName>
        <fullName evidence="6">Aminotransferase</fullName>
        <ecNumber evidence="6">2.6.1.-</ecNumber>
    </recommendedName>
</protein>
<proteinExistence type="inferred from homology"/>
<dbReference type="RefSeq" id="WP_050053620.1">
    <property type="nucleotide sequence ID" value="NZ_CAQI01000027.1"/>
</dbReference>
<comment type="cofactor">
    <cofactor evidence="1 6">
        <name>pyridoxal 5'-phosphate</name>
        <dbReference type="ChEBI" id="CHEBI:597326"/>
    </cofactor>
</comment>
<dbReference type="OrthoDB" id="4436468at2"/>
<dbReference type="STRING" id="861266.ARTSIC4J27_488"/>
<dbReference type="Gene3D" id="3.90.1150.10">
    <property type="entry name" value="Aspartate Aminotransferase, domain 1"/>
    <property type="match status" value="1"/>
</dbReference>
<dbReference type="EMBL" id="CAQI01000027">
    <property type="protein sequence ID" value="CCQ44562.1"/>
    <property type="molecule type" value="Genomic_DNA"/>
</dbReference>
<dbReference type="InterPro" id="IPR004839">
    <property type="entry name" value="Aminotransferase_I/II_large"/>
</dbReference>
<dbReference type="Pfam" id="PF00155">
    <property type="entry name" value="Aminotran_1_2"/>
    <property type="match status" value="1"/>
</dbReference>
<dbReference type="InterPro" id="IPR004838">
    <property type="entry name" value="NHTrfase_class1_PyrdxlP-BS"/>
</dbReference>
<dbReference type="Gene3D" id="3.40.640.10">
    <property type="entry name" value="Type I PLP-dependent aspartate aminotransferase-like (Major domain)"/>
    <property type="match status" value="1"/>
</dbReference>
<dbReference type="InterPro" id="IPR015422">
    <property type="entry name" value="PyrdxlP-dep_Trfase_small"/>
</dbReference>
<dbReference type="CDD" id="cd00609">
    <property type="entry name" value="AAT_like"/>
    <property type="match status" value="1"/>
</dbReference>
<dbReference type="InterPro" id="IPR015421">
    <property type="entry name" value="PyrdxlP-dep_Trfase_major"/>
</dbReference>
<organism evidence="8 9">
    <name type="scientific">Pseudarthrobacter siccitolerans</name>
    <dbReference type="NCBI Taxonomy" id="861266"/>
    <lineage>
        <taxon>Bacteria</taxon>
        <taxon>Bacillati</taxon>
        <taxon>Actinomycetota</taxon>
        <taxon>Actinomycetes</taxon>
        <taxon>Micrococcales</taxon>
        <taxon>Micrococcaceae</taxon>
        <taxon>Pseudarthrobacter</taxon>
    </lineage>
</organism>
<feature type="domain" description="Aminotransferase class I/classII large" evidence="7">
    <location>
        <begin position="35"/>
        <end position="391"/>
    </location>
</feature>
<dbReference type="InterPro" id="IPR015424">
    <property type="entry name" value="PyrdxlP-dep_Trfase"/>
</dbReference>
<evidence type="ECO:0000259" key="7">
    <source>
        <dbReference type="Pfam" id="PF00155"/>
    </source>
</evidence>
<keyword evidence="5" id="KW-0663">Pyridoxal phosphate</keyword>
<sequence>MPEFVPAVRVSRIKSSASVAAAARVRELKAEGRRILDLTVGEPDFDTPEHIKAAAVEAINRGETKYTSVTGTPALQKAILQTLAQRTALQYTPAEITIGGGAKQVIFTAFMASLDAGDEVIVPAPYWVSYPDMVLANDGTPVVVPCGEDVGFKLTPEALAGALTGRTKWVILNAPSNPTGAVYSPAELRALADVLAGFPHVYVLTDEIYDQIYFGEGKLGSLVEVAPELKDRILAVNGVSKAYAMTGWRLGYAAGPAPVIAAINKLQSQISSCPSSVSQAAAAAALTGDQGFVRDSLEVYRKRRDTAVAALNAVDGLSCTTPEGAFYAYVNCAGVIGRTTPDGTVIRDDQDLTLYLLEAASVAVIQGSAYGLGPYFRISYATSLDIIEESIAAIDKAVQALN</sequence>
<keyword evidence="9" id="KW-1185">Reference proteome</keyword>
<evidence type="ECO:0000256" key="5">
    <source>
        <dbReference type="ARBA" id="ARBA00022898"/>
    </source>
</evidence>
<dbReference type="EC" id="2.6.1.-" evidence="6"/>
<keyword evidence="4 6" id="KW-0808">Transferase</keyword>
<evidence type="ECO:0000313" key="8">
    <source>
        <dbReference type="EMBL" id="CCQ44562.1"/>
    </source>
</evidence>
<name>A0A024GY78_9MICC</name>
<dbReference type="Proteomes" id="UP000035722">
    <property type="component" value="Unassembled WGS sequence"/>
</dbReference>